<evidence type="ECO:0000259" key="5">
    <source>
        <dbReference type="Pfam" id="PF02350"/>
    </source>
</evidence>
<keyword evidence="1 4" id="KW-0413">Isomerase</keyword>
<dbReference type="NCBIfam" id="TIGR00236">
    <property type="entry name" value="wecB"/>
    <property type="match status" value="1"/>
</dbReference>
<evidence type="ECO:0000256" key="3">
    <source>
        <dbReference type="ARBA" id="ARBA00038858"/>
    </source>
</evidence>
<dbReference type="GO" id="GO:0008761">
    <property type="term" value="F:UDP-N-acetylglucosamine 2-epimerase activity"/>
    <property type="evidence" value="ECO:0007669"/>
    <property type="project" value="UniProtKB-EC"/>
</dbReference>
<evidence type="ECO:0000313" key="6">
    <source>
        <dbReference type="EMBL" id="RZU53780.1"/>
    </source>
</evidence>
<dbReference type="PANTHER" id="PTHR43174:SF2">
    <property type="entry name" value="UDP-N-ACETYLGLUCOSAMINE 2-EPIMERASE"/>
    <property type="match status" value="1"/>
</dbReference>
<sequence>MQKTVAVVFGTRPEAIKVAPVIRAMRDDPRFRPVVVSTGQHRQMLDETLQVFGITPDVDLDIMAPRQSLSEVTYRVIQGLVGLLPDLAPDAVMVHGDTATTLAGAISGHQHRIPVIHVEAGLRSGDARSPFPEEANRRLVGQIAALHLAPTPGNAANLIREGIDESTIVVTGNTVIDALRWSAELAPAEGADEPLLDLDREPGWVVLASAHRRESWGKPLPEIAKALCDVADLEDVRVVVPLHRNPAVRDVMLPIIGEHPHITVLDPLPYLQFCRLMRRSDIIVSDSSGAEEEGPALGKPTLVLRDVTERPEAVRAGTARLVGRTRAGIVREVTRLINDPVAYAAMAESVNPYGDGYATERVLDAMGHFFGMGPAAAPFISGLHRTALSPVGSLAHVA</sequence>
<feature type="domain" description="UDP-N-acetylglucosamine 2-epimerase" evidence="5">
    <location>
        <begin position="24"/>
        <end position="366"/>
    </location>
</feature>
<protein>
    <recommendedName>
        <fullName evidence="3">UDP-N-acetylglucosamine 2-epimerase (non-hydrolyzing)</fullName>
        <ecNumber evidence="3">5.1.3.14</ecNumber>
    </recommendedName>
</protein>
<dbReference type="EMBL" id="SHKY01000001">
    <property type="protein sequence ID" value="RZU53780.1"/>
    <property type="molecule type" value="Genomic_DNA"/>
</dbReference>
<organism evidence="6 7">
    <name type="scientific">Krasilnikovia cinnamomea</name>
    <dbReference type="NCBI Taxonomy" id="349313"/>
    <lineage>
        <taxon>Bacteria</taxon>
        <taxon>Bacillati</taxon>
        <taxon>Actinomycetota</taxon>
        <taxon>Actinomycetes</taxon>
        <taxon>Micromonosporales</taxon>
        <taxon>Micromonosporaceae</taxon>
        <taxon>Krasilnikovia</taxon>
    </lineage>
</organism>
<dbReference type="Pfam" id="PF02350">
    <property type="entry name" value="Epimerase_2"/>
    <property type="match status" value="1"/>
</dbReference>
<evidence type="ECO:0000256" key="4">
    <source>
        <dbReference type="RuleBase" id="RU003513"/>
    </source>
</evidence>
<dbReference type="Gene3D" id="3.40.50.2000">
    <property type="entry name" value="Glycogen Phosphorylase B"/>
    <property type="match status" value="2"/>
</dbReference>
<reference evidence="6 7" key="1">
    <citation type="submission" date="2019-02" db="EMBL/GenBank/DDBJ databases">
        <title>Sequencing the genomes of 1000 actinobacteria strains.</title>
        <authorList>
            <person name="Klenk H.-P."/>
        </authorList>
    </citation>
    <scope>NUCLEOTIDE SEQUENCE [LARGE SCALE GENOMIC DNA]</scope>
    <source>
        <strain evidence="6 7">DSM 45162</strain>
    </source>
</reference>
<dbReference type="PANTHER" id="PTHR43174">
    <property type="entry name" value="UDP-N-ACETYLGLUCOSAMINE 2-EPIMERASE"/>
    <property type="match status" value="1"/>
</dbReference>
<dbReference type="OrthoDB" id="9803238at2"/>
<comment type="similarity">
    <text evidence="2 4">Belongs to the UDP-N-acetylglucosamine 2-epimerase family.</text>
</comment>
<evidence type="ECO:0000256" key="1">
    <source>
        <dbReference type="ARBA" id="ARBA00023235"/>
    </source>
</evidence>
<keyword evidence="7" id="KW-1185">Reference proteome</keyword>
<dbReference type="InterPro" id="IPR003331">
    <property type="entry name" value="UDP_GlcNAc_Epimerase_2_dom"/>
</dbReference>
<name>A0A4Q7ZRL4_9ACTN</name>
<dbReference type="RefSeq" id="WP_130512229.1">
    <property type="nucleotide sequence ID" value="NZ_SHKY01000001.1"/>
</dbReference>
<evidence type="ECO:0000313" key="7">
    <source>
        <dbReference type="Proteomes" id="UP000292564"/>
    </source>
</evidence>
<proteinExistence type="inferred from homology"/>
<dbReference type="CDD" id="cd03786">
    <property type="entry name" value="GTB_UDP-GlcNAc_2-Epimerase"/>
    <property type="match status" value="1"/>
</dbReference>
<gene>
    <name evidence="6" type="ORF">EV385_5714</name>
</gene>
<accession>A0A4Q7ZRL4</accession>
<dbReference type="AlphaFoldDB" id="A0A4Q7ZRL4"/>
<dbReference type="Proteomes" id="UP000292564">
    <property type="component" value="Unassembled WGS sequence"/>
</dbReference>
<dbReference type="SUPFAM" id="SSF53756">
    <property type="entry name" value="UDP-Glycosyltransferase/glycogen phosphorylase"/>
    <property type="match status" value="1"/>
</dbReference>
<comment type="caution">
    <text evidence="6">The sequence shown here is derived from an EMBL/GenBank/DDBJ whole genome shotgun (WGS) entry which is preliminary data.</text>
</comment>
<evidence type="ECO:0000256" key="2">
    <source>
        <dbReference type="ARBA" id="ARBA00038209"/>
    </source>
</evidence>
<dbReference type="InterPro" id="IPR029767">
    <property type="entry name" value="WecB-like"/>
</dbReference>
<dbReference type="EC" id="5.1.3.14" evidence="3"/>